<protein>
    <submittedName>
        <fullName evidence="2">Uncharacterized protein</fullName>
    </submittedName>
</protein>
<organism evidence="2">
    <name type="scientific">Hyperionvirus sp</name>
    <dbReference type="NCBI Taxonomy" id="2487770"/>
    <lineage>
        <taxon>Viruses</taxon>
        <taxon>Varidnaviria</taxon>
        <taxon>Bamfordvirae</taxon>
        <taxon>Nucleocytoviricota</taxon>
        <taxon>Megaviricetes</taxon>
        <taxon>Imitervirales</taxon>
        <taxon>Mimiviridae</taxon>
        <taxon>Klosneuvirinae</taxon>
    </lineage>
</organism>
<feature type="non-terminal residue" evidence="2">
    <location>
        <position position="111"/>
    </location>
</feature>
<sequence length="111" mass="12497">MIWGSNSQSKRKFDVVYTTDETNAPRRKAKVTKKEKEKSEVPSEKDILSPDNSTNGGASGGLIYSRNNHVYFYSDVTLSTITTLQKEIDSVIETLSSKSLLVKILDFDIKY</sequence>
<proteinExistence type="predicted"/>
<dbReference type="EMBL" id="MK072397">
    <property type="protein sequence ID" value="AYV84025.1"/>
    <property type="molecule type" value="Genomic_DNA"/>
</dbReference>
<feature type="region of interest" description="Disordered" evidence="1">
    <location>
        <begin position="24"/>
        <end position="60"/>
    </location>
</feature>
<name>A0A3G5A9W1_9VIRU</name>
<reference evidence="2" key="1">
    <citation type="submission" date="2018-10" db="EMBL/GenBank/DDBJ databases">
        <title>Hidden diversity of soil giant viruses.</title>
        <authorList>
            <person name="Schulz F."/>
            <person name="Alteio L."/>
            <person name="Goudeau D."/>
            <person name="Ryan E.M."/>
            <person name="Malmstrom R.R."/>
            <person name="Blanchard J."/>
            <person name="Woyke T."/>
        </authorList>
    </citation>
    <scope>NUCLEOTIDE SEQUENCE</scope>
    <source>
        <strain evidence="2">HYV1</strain>
    </source>
</reference>
<gene>
    <name evidence="2" type="ORF">Hyperionvirus15_63</name>
</gene>
<evidence type="ECO:0000313" key="2">
    <source>
        <dbReference type="EMBL" id="AYV84025.1"/>
    </source>
</evidence>
<feature type="compositionally biased region" description="Basic and acidic residues" evidence="1">
    <location>
        <begin position="32"/>
        <end position="48"/>
    </location>
</feature>
<accession>A0A3G5A9W1</accession>
<evidence type="ECO:0000256" key="1">
    <source>
        <dbReference type="SAM" id="MobiDB-lite"/>
    </source>
</evidence>